<dbReference type="Proteomes" id="UP000321947">
    <property type="component" value="Unassembled WGS sequence"/>
</dbReference>
<evidence type="ECO:0000313" key="2">
    <source>
        <dbReference type="EMBL" id="KAA0026088.1"/>
    </source>
</evidence>
<dbReference type="Pfam" id="PF03732">
    <property type="entry name" value="Retrotrans_gag"/>
    <property type="match status" value="1"/>
</dbReference>
<proteinExistence type="predicted"/>
<evidence type="ECO:0000313" key="5">
    <source>
        <dbReference type="Proteomes" id="UP000321947"/>
    </source>
</evidence>
<dbReference type="AlphaFoldDB" id="A0A5A7SIT3"/>
<evidence type="ECO:0000313" key="4">
    <source>
        <dbReference type="Proteomes" id="UP000321393"/>
    </source>
</evidence>
<evidence type="ECO:0000259" key="1">
    <source>
        <dbReference type="Pfam" id="PF03732"/>
    </source>
</evidence>
<dbReference type="EMBL" id="SSTD01019701">
    <property type="protein sequence ID" value="TYJ96324.1"/>
    <property type="molecule type" value="Genomic_DNA"/>
</dbReference>
<dbReference type="EMBL" id="SSTE01022979">
    <property type="protein sequence ID" value="KAA0026088.1"/>
    <property type="molecule type" value="Genomic_DNA"/>
</dbReference>
<dbReference type="InterPro" id="IPR005162">
    <property type="entry name" value="Retrotrans_gag_dom"/>
</dbReference>
<dbReference type="Proteomes" id="UP000321393">
    <property type="component" value="Unassembled WGS sequence"/>
</dbReference>
<feature type="domain" description="Retrotransposon gag" evidence="1">
    <location>
        <begin position="56"/>
        <end position="146"/>
    </location>
</feature>
<evidence type="ECO:0000313" key="3">
    <source>
        <dbReference type="EMBL" id="TYJ96324.1"/>
    </source>
</evidence>
<gene>
    <name evidence="3" type="ORF">E5676_scaffold1970G00290</name>
    <name evidence="2" type="ORF">E6C27_scaffold19G00210</name>
</gene>
<name>A0A5A7SIT3_CUCMM</name>
<organism evidence="2 4">
    <name type="scientific">Cucumis melo var. makuwa</name>
    <name type="common">Oriental melon</name>
    <dbReference type="NCBI Taxonomy" id="1194695"/>
    <lineage>
        <taxon>Eukaryota</taxon>
        <taxon>Viridiplantae</taxon>
        <taxon>Streptophyta</taxon>
        <taxon>Embryophyta</taxon>
        <taxon>Tracheophyta</taxon>
        <taxon>Spermatophyta</taxon>
        <taxon>Magnoliopsida</taxon>
        <taxon>eudicotyledons</taxon>
        <taxon>Gunneridae</taxon>
        <taxon>Pentapetalae</taxon>
        <taxon>rosids</taxon>
        <taxon>fabids</taxon>
        <taxon>Cucurbitales</taxon>
        <taxon>Cucurbitaceae</taxon>
        <taxon>Benincaseae</taxon>
        <taxon>Cucumis</taxon>
    </lineage>
</organism>
<dbReference type="OrthoDB" id="1300414at2759"/>
<sequence length="151" mass="18505">MSKLLGDSIERKCPMRCQVTHKRQWDEVWRITFLIMVKFDREVLWVIDFPKKIKVKLATFLLQDSIEDWWILYMARVGRVSFVTWEKFRKEFKDKFYPRSFCDAKRKEFMNLVQGDMTDAKYEKRFTELVKYALAFVIDEADKFKWFEEAL</sequence>
<comment type="caution">
    <text evidence="2">The sequence shown here is derived from an EMBL/GenBank/DDBJ whole genome shotgun (WGS) entry which is preliminary data.</text>
</comment>
<accession>A0A5A7SIT3</accession>
<reference evidence="4 5" key="1">
    <citation type="submission" date="2019-08" db="EMBL/GenBank/DDBJ databases">
        <title>Draft genome sequences of two oriental melons (Cucumis melo L. var makuwa).</title>
        <authorList>
            <person name="Kwon S.-Y."/>
        </authorList>
    </citation>
    <scope>NUCLEOTIDE SEQUENCE [LARGE SCALE GENOMIC DNA]</scope>
    <source>
        <strain evidence="5">cv. Chang Bougi</strain>
        <strain evidence="4">cv. SW 3</strain>
        <tissue evidence="2">Leaf</tissue>
    </source>
</reference>
<protein>
    <recommendedName>
        <fullName evidence="1">Retrotransposon gag domain-containing protein</fullName>
    </recommendedName>
</protein>